<gene>
    <name evidence="1" type="ORF">S01H1_05531</name>
</gene>
<protein>
    <submittedName>
        <fullName evidence="1">Uncharacterized protein</fullName>
    </submittedName>
</protein>
<feature type="non-terminal residue" evidence="1">
    <location>
        <position position="253"/>
    </location>
</feature>
<comment type="caution">
    <text evidence="1">The sequence shown here is derived from an EMBL/GenBank/DDBJ whole genome shotgun (WGS) entry which is preliminary data.</text>
</comment>
<accession>X0SGF6</accession>
<proteinExistence type="predicted"/>
<reference evidence="1" key="1">
    <citation type="journal article" date="2014" name="Front. Microbiol.">
        <title>High frequency of phylogenetically diverse reductive dehalogenase-homologous genes in deep subseafloor sedimentary metagenomes.</title>
        <authorList>
            <person name="Kawai M."/>
            <person name="Futagami T."/>
            <person name="Toyoda A."/>
            <person name="Takaki Y."/>
            <person name="Nishi S."/>
            <person name="Hori S."/>
            <person name="Arai W."/>
            <person name="Tsubouchi T."/>
            <person name="Morono Y."/>
            <person name="Uchiyama I."/>
            <person name="Ito T."/>
            <person name="Fujiyama A."/>
            <person name="Inagaki F."/>
            <person name="Takami H."/>
        </authorList>
    </citation>
    <scope>NUCLEOTIDE SEQUENCE</scope>
    <source>
        <strain evidence="1">Expedition CK06-06</strain>
    </source>
</reference>
<dbReference type="EMBL" id="BARS01002878">
    <property type="protein sequence ID" value="GAF74211.1"/>
    <property type="molecule type" value="Genomic_DNA"/>
</dbReference>
<dbReference type="AlphaFoldDB" id="X0SGF6"/>
<name>X0SGF6_9ZZZZ</name>
<evidence type="ECO:0000313" key="1">
    <source>
        <dbReference type="EMBL" id="GAF74211.1"/>
    </source>
</evidence>
<organism evidence="1">
    <name type="scientific">marine sediment metagenome</name>
    <dbReference type="NCBI Taxonomy" id="412755"/>
    <lineage>
        <taxon>unclassified sequences</taxon>
        <taxon>metagenomes</taxon>
        <taxon>ecological metagenomes</taxon>
    </lineage>
</organism>
<sequence length="253" mass="28641">MMKVDRYLYGRTNVEQLKSGRAALRTPEQTAAEAYAPYGAVAEISDTVSKAMVVQDERRKKIQEKEDQIQLKMMDEQIKLFGVEMKNDPRYQDQVQPDGSMTGPLILEDFEAGMDEIEKGFENIQNPTTRANAEKLFSLSREGGRLETRTMVNDMSEAWIAKAEFDFRDLAIAAGDWAEANSQTESLRDKDLISQEQYEGDINQIQKAEIEQESSLILEAFDKSQDKDAFYASLATNKTLDPEVKKSAISKVE</sequence>